<dbReference type="AlphaFoldDB" id="A0A1Z4KPN6"/>
<evidence type="ECO:0000313" key="3">
    <source>
        <dbReference type="Proteomes" id="UP000217507"/>
    </source>
</evidence>
<dbReference type="InterPro" id="IPR029063">
    <property type="entry name" value="SAM-dependent_MTases_sf"/>
</dbReference>
<protein>
    <recommendedName>
        <fullName evidence="1">Methyltransferase FkbM domain-containing protein</fullName>
    </recommendedName>
</protein>
<organism evidence="2 3">
    <name type="scientific">Trichormus variabilis NIES-23</name>
    <dbReference type="NCBI Taxonomy" id="1973479"/>
    <lineage>
        <taxon>Bacteria</taxon>
        <taxon>Bacillati</taxon>
        <taxon>Cyanobacteriota</taxon>
        <taxon>Cyanophyceae</taxon>
        <taxon>Nostocales</taxon>
        <taxon>Nostocaceae</taxon>
        <taxon>Trichormus</taxon>
    </lineage>
</organism>
<accession>A0A1Z4KPN6</accession>
<dbReference type="Gene3D" id="3.40.50.150">
    <property type="entry name" value="Vaccinia Virus protein VP39"/>
    <property type="match status" value="1"/>
</dbReference>
<dbReference type="EMBL" id="AP018216">
    <property type="protein sequence ID" value="BAY70833.1"/>
    <property type="molecule type" value="Genomic_DNA"/>
</dbReference>
<gene>
    <name evidence="2" type="ORF">NIES23_36420</name>
</gene>
<evidence type="ECO:0000313" key="2">
    <source>
        <dbReference type="EMBL" id="BAY70833.1"/>
    </source>
</evidence>
<dbReference type="InterPro" id="IPR006342">
    <property type="entry name" value="FkbM_mtfrase"/>
</dbReference>
<evidence type="ECO:0000259" key="1">
    <source>
        <dbReference type="Pfam" id="PF05050"/>
    </source>
</evidence>
<reference evidence="2 3" key="1">
    <citation type="submission" date="2017-06" db="EMBL/GenBank/DDBJ databases">
        <title>Genome sequencing of cyanobaciteial culture collection at National Institute for Environmental Studies (NIES).</title>
        <authorList>
            <person name="Hirose Y."/>
            <person name="Shimura Y."/>
            <person name="Fujisawa T."/>
            <person name="Nakamura Y."/>
            <person name="Kawachi M."/>
        </authorList>
    </citation>
    <scope>NUCLEOTIDE SEQUENCE [LARGE SCALE GENOMIC DNA]</scope>
    <source>
        <strain evidence="2 3">NIES-23</strain>
    </source>
</reference>
<feature type="domain" description="Methyltransferase FkbM" evidence="1">
    <location>
        <begin position="9"/>
        <end position="81"/>
    </location>
</feature>
<sequence length="136" mass="16056">MKSNINIIKIPVYLERLEKVLGDKYKLINILKIDVEGHELQVLQGAGNFISHQTIRDILFEEHHGYPSQLTEFLEKNGYRIFRIWKGFWKPILLSPTKTLIHEWEPPNYLATLDPKRAIKLFDEWGWKSLSGRIDN</sequence>
<dbReference type="Pfam" id="PF05050">
    <property type="entry name" value="Methyltransf_21"/>
    <property type="match status" value="1"/>
</dbReference>
<dbReference type="SUPFAM" id="SSF53335">
    <property type="entry name" value="S-adenosyl-L-methionine-dependent methyltransferases"/>
    <property type="match status" value="1"/>
</dbReference>
<dbReference type="Proteomes" id="UP000217507">
    <property type="component" value="Chromosome"/>
</dbReference>
<proteinExistence type="predicted"/>
<name>A0A1Z4KPN6_ANAVA</name>